<proteinExistence type="predicted"/>
<keyword evidence="2" id="KW-0812">Transmembrane</keyword>
<accession>A0ABD3TIL2</accession>
<dbReference type="AlphaFoldDB" id="A0ABD3TIL2"/>
<evidence type="ECO:0000313" key="5">
    <source>
        <dbReference type="Proteomes" id="UP001634394"/>
    </source>
</evidence>
<name>A0ABD3TIL2_SINWO</name>
<sequence length="445" mass="50961">MKKMMKLWMLLIFIEPFISAYTNPVNYDFHFDINSRNWSIEGFRRISYNQFSSTDGLNNNMHGNDCNFLDGVCSWKRNQSNVATQVNYDFKSTRKQSCLTFGFDIYSGVKCLSFKYQMKDFEKECISIEVYYNDGIYWCLVRRSQKQHQFQELNKIDVNINVEDKSTFAIRFIQGNCSNVSYNISSISLRNQSCTESTTTFRTPSAATTVNASSFYGKEGVIIGIVIGGVAFTVAVLLIATYFSRRRATSPNADISKQSTVSSVTCSGVARPNTDNAATSQSIDRLSQTSENVSPYNAQAEYSTGLKTQPRQSKSQHRFIKETLNIYPCQVQWLNDKNKVTNPEQIQNHYHPSADKDCTNSYDTVHNMDNHTTEFRDNTYDCTTIHLTTIPDPTYDHLNFKQAFDNVYDHATSGTLNKDIRYSDHSCDNTLQLSMQHVDRTYDHI</sequence>
<feature type="signal peptide" evidence="3">
    <location>
        <begin position="1"/>
        <end position="20"/>
    </location>
</feature>
<evidence type="ECO:0000256" key="3">
    <source>
        <dbReference type="SAM" id="SignalP"/>
    </source>
</evidence>
<evidence type="ECO:0000313" key="4">
    <source>
        <dbReference type="EMBL" id="KAL3836456.1"/>
    </source>
</evidence>
<protein>
    <recommendedName>
        <fullName evidence="6">MAM domain-containing protein</fullName>
    </recommendedName>
</protein>
<keyword evidence="2" id="KW-0472">Membrane</keyword>
<feature type="chain" id="PRO_5044767575" description="MAM domain-containing protein" evidence="3">
    <location>
        <begin position="21"/>
        <end position="445"/>
    </location>
</feature>
<feature type="compositionally biased region" description="Polar residues" evidence="1">
    <location>
        <begin position="273"/>
        <end position="312"/>
    </location>
</feature>
<keyword evidence="2" id="KW-1133">Transmembrane helix</keyword>
<keyword evidence="5" id="KW-1185">Reference proteome</keyword>
<dbReference type="Proteomes" id="UP001634394">
    <property type="component" value="Unassembled WGS sequence"/>
</dbReference>
<feature type="transmembrane region" description="Helical" evidence="2">
    <location>
        <begin position="221"/>
        <end position="243"/>
    </location>
</feature>
<reference evidence="4 5" key="1">
    <citation type="submission" date="2024-11" db="EMBL/GenBank/DDBJ databases">
        <title>Chromosome-level genome assembly of the freshwater bivalve Anodonta woodiana.</title>
        <authorList>
            <person name="Chen X."/>
        </authorList>
    </citation>
    <scope>NUCLEOTIDE SEQUENCE [LARGE SCALE GENOMIC DNA]</scope>
    <source>
        <strain evidence="4">MN2024</strain>
        <tissue evidence="4">Gills</tissue>
    </source>
</reference>
<comment type="caution">
    <text evidence="4">The sequence shown here is derived from an EMBL/GenBank/DDBJ whole genome shotgun (WGS) entry which is preliminary data.</text>
</comment>
<feature type="region of interest" description="Disordered" evidence="1">
    <location>
        <begin position="266"/>
        <end position="312"/>
    </location>
</feature>
<evidence type="ECO:0000256" key="1">
    <source>
        <dbReference type="SAM" id="MobiDB-lite"/>
    </source>
</evidence>
<organism evidence="4 5">
    <name type="scientific">Sinanodonta woodiana</name>
    <name type="common">Chinese pond mussel</name>
    <name type="synonym">Anodonta woodiana</name>
    <dbReference type="NCBI Taxonomy" id="1069815"/>
    <lineage>
        <taxon>Eukaryota</taxon>
        <taxon>Metazoa</taxon>
        <taxon>Spiralia</taxon>
        <taxon>Lophotrochozoa</taxon>
        <taxon>Mollusca</taxon>
        <taxon>Bivalvia</taxon>
        <taxon>Autobranchia</taxon>
        <taxon>Heteroconchia</taxon>
        <taxon>Palaeoheterodonta</taxon>
        <taxon>Unionida</taxon>
        <taxon>Unionoidea</taxon>
        <taxon>Unionidae</taxon>
        <taxon>Unioninae</taxon>
        <taxon>Sinanodonta</taxon>
    </lineage>
</organism>
<dbReference type="EMBL" id="JBJQND010000018">
    <property type="protein sequence ID" value="KAL3836456.1"/>
    <property type="molecule type" value="Genomic_DNA"/>
</dbReference>
<gene>
    <name evidence="4" type="ORF">ACJMK2_021888</name>
</gene>
<evidence type="ECO:0000256" key="2">
    <source>
        <dbReference type="SAM" id="Phobius"/>
    </source>
</evidence>
<keyword evidence="3" id="KW-0732">Signal</keyword>
<evidence type="ECO:0008006" key="6">
    <source>
        <dbReference type="Google" id="ProtNLM"/>
    </source>
</evidence>